<name>A0ABR3ZFJ1_9PEZI</name>
<protein>
    <recommendedName>
        <fullName evidence="3">tryptophan--tRNA ligase</fullName>
        <ecNumber evidence="3">6.1.1.2</ecNumber>
    </recommendedName>
    <alternativeName>
        <fullName evidence="11">Tryptophanyl-tRNA synthetase</fullName>
    </alternativeName>
</protein>
<dbReference type="SMART" id="SM01403">
    <property type="entry name" value="Ribosomal_S10"/>
    <property type="match status" value="1"/>
</dbReference>
<dbReference type="Proteomes" id="UP001583186">
    <property type="component" value="Unassembled WGS sequence"/>
</dbReference>
<keyword evidence="10" id="KW-0687">Ribonucleoprotein</keyword>
<evidence type="ECO:0000313" key="14">
    <source>
        <dbReference type="EMBL" id="KAL1899478.1"/>
    </source>
</evidence>
<keyword evidence="8" id="KW-0689">Ribosomal protein</keyword>
<evidence type="ECO:0000259" key="13">
    <source>
        <dbReference type="SMART" id="SM01403"/>
    </source>
</evidence>
<keyword evidence="5" id="KW-0547">Nucleotide-binding</keyword>
<feature type="region of interest" description="Disordered" evidence="12">
    <location>
        <begin position="37"/>
        <end position="74"/>
    </location>
</feature>
<dbReference type="InterPro" id="IPR002305">
    <property type="entry name" value="aa-tRNA-synth_Ic"/>
</dbReference>
<dbReference type="InterPro" id="IPR001412">
    <property type="entry name" value="aa-tRNA-synth_I_CS"/>
</dbReference>
<comment type="similarity">
    <text evidence="1">Belongs to the class-I aminoacyl-tRNA synthetase family.</text>
</comment>
<evidence type="ECO:0000256" key="4">
    <source>
        <dbReference type="ARBA" id="ARBA00022598"/>
    </source>
</evidence>
<evidence type="ECO:0000256" key="7">
    <source>
        <dbReference type="ARBA" id="ARBA00022917"/>
    </source>
</evidence>
<evidence type="ECO:0000256" key="9">
    <source>
        <dbReference type="ARBA" id="ARBA00023146"/>
    </source>
</evidence>
<dbReference type="Gene3D" id="3.40.50.620">
    <property type="entry name" value="HUPs"/>
    <property type="match status" value="1"/>
</dbReference>
<evidence type="ECO:0000256" key="12">
    <source>
        <dbReference type="SAM" id="MobiDB-lite"/>
    </source>
</evidence>
<evidence type="ECO:0000256" key="10">
    <source>
        <dbReference type="ARBA" id="ARBA00023274"/>
    </source>
</evidence>
<gene>
    <name evidence="14" type="primary">MSW1</name>
    <name evidence="14" type="ORF">Sste5346_002876</name>
</gene>
<evidence type="ECO:0000256" key="6">
    <source>
        <dbReference type="ARBA" id="ARBA00022840"/>
    </source>
</evidence>
<dbReference type="PANTHER" id="PTHR43766">
    <property type="entry name" value="TRYPTOPHAN--TRNA LIGASE, MITOCHONDRIAL"/>
    <property type="match status" value="1"/>
</dbReference>
<dbReference type="InterPro" id="IPR027486">
    <property type="entry name" value="Ribosomal_uS10_dom"/>
</dbReference>
<reference evidence="14 15" key="1">
    <citation type="journal article" date="2024" name="IMA Fungus">
        <title>IMA Genome - F19 : A genome assembly and annotation guide to empower mycologists, including annotated draft genome sequences of Ceratocystis pirilliformis, Diaporthe australafricana, Fusarium ophioides, Paecilomyces lecythidis, and Sporothrix stenoceras.</title>
        <authorList>
            <person name="Aylward J."/>
            <person name="Wilson A.M."/>
            <person name="Visagie C.M."/>
            <person name="Spraker J."/>
            <person name="Barnes I."/>
            <person name="Buitendag C."/>
            <person name="Ceriani C."/>
            <person name="Del Mar Angel L."/>
            <person name="du Plessis D."/>
            <person name="Fuchs T."/>
            <person name="Gasser K."/>
            <person name="Kramer D."/>
            <person name="Li W."/>
            <person name="Munsamy K."/>
            <person name="Piso A."/>
            <person name="Price J.L."/>
            <person name="Sonnekus B."/>
            <person name="Thomas C."/>
            <person name="van der Nest A."/>
            <person name="van Dijk A."/>
            <person name="van Heerden A."/>
            <person name="van Vuuren N."/>
            <person name="Yilmaz N."/>
            <person name="Duong T.A."/>
            <person name="van der Merwe N.A."/>
            <person name="Wingfield M.J."/>
            <person name="Wingfield B.D."/>
        </authorList>
    </citation>
    <scope>NUCLEOTIDE SEQUENCE [LARGE SCALE GENOMIC DNA]</scope>
    <source>
        <strain evidence="14 15">CMW 5346</strain>
    </source>
</reference>
<dbReference type="NCBIfam" id="TIGR00233">
    <property type="entry name" value="trpS"/>
    <property type="match status" value="1"/>
</dbReference>
<feature type="domain" description="Small ribosomal subunit protein uS10" evidence="13">
    <location>
        <begin position="97"/>
        <end position="194"/>
    </location>
</feature>
<keyword evidence="9" id="KW-0030">Aminoacyl-tRNA synthetase</keyword>
<dbReference type="InterPro" id="IPR014729">
    <property type="entry name" value="Rossmann-like_a/b/a_fold"/>
</dbReference>
<feature type="compositionally biased region" description="Polar residues" evidence="12">
    <location>
        <begin position="37"/>
        <end position="55"/>
    </location>
</feature>
<evidence type="ECO:0000256" key="1">
    <source>
        <dbReference type="ARBA" id="ARBA00005594"/>
    </source>
</evidence>
<dbReference type="CDD" id="cd00806">
    <property type="entry name" value="TrpRS_core"/>
    <property type="match status" value="1"/>
</dbReference>
<evidence type="ECO:0000256" key="2">
    <source>
        <dbReference type="ARBA" id="ARBA00007102"/>
    </source>
</evidence>
<dbReference type="InterPro" id="IPR050203">
    <property type="entry name" value="Trp-tRNA_synthetase"/>
</dbReference>
<keyword evidence="6" id="KW-0067">ATP-binding</keyword>
<evidence type="ECO:0000256" key="5">
    <source>
        <dbReference type="ARBA" id="ARBA00022741"/>
    </source>
</evidence>
<dbReference type="PROSITE" id="PS00178">
    <property type="entry name" value="AA_TRNA_LIGASE_I"/>
    <property type="match status" value="1"/>
</dbReference>
<dbReference type="SUPFAM" id="SSF52374">
    <property type="entry name" value="Nucleotidylyl transferase"/>
    <property type="match status" value="1"/>
</dbReference>
<dbReference type="EMBL" id="JAWCUI010000012">
    <property type="protein sequence ID" value="KAL1899478.1"/>
    <property type="molecule type" value="Genomic_DNA"/>
</dbReference>
<sequence length="683" mass="75627">MNAPPLIRSLRQAAQVQMPTARCAWQQAMRPAQYRFQSSLTTSESPKQQQPTKTAVSKVAASENTPPTEEPRIPRSVQALYMAPLRREVEYGVPAADLQLRSYSKQGLALFADFALRAAYYLNLPAFGPVPLPRITERWTVPRSHFIFKKSQENYERVTMRRLIQIRDGNPETVQIWLAFLKKHAYPGIGMKANMWEYEELGVGKRLDEASGEFEKLIEPEWSHLGRSKVAVVSADNYDKAQQSLDALEQTFPDNYAEEVQRIKEELVASRQKFAGVSISFLSKPCRRCISEGRRLYSSQEKTQPPPSPPSSDAPSGATIFSGIQPTGVPHLGNYLGALLRWVQLQEGVAADKSTQLYYSVVDLHALTSVQAASSNSGAVLRQRRRETLAALLAIGLDPERCVLFYQSAVPAHSELMWLLSCTASVGYLSRMTQWKSKLQLKDDVSFADDKARASLKLGLFSYPVLMAADVLVHRATHVPVGEDQCQHLEFARECANSFNHVHGQQSLLVPPTTLLSPARRIMSLQQPTQKMSKSHADERSRILLTDDAKTIRKKIMGALTDSTNAVTYDPENRPAVSNLLELLALMEGDNNSAYSAATTSNASVEATAQSLATEMEGKNLGVLKQRLADAAVQRLSGIRERFADVLERGGGAYLDRVAEHGAKKAQANSEETMDAVRTAIGL</sequence>
<evidence type="ECO:0000313" key="15">
    <source>
        <dbReference type="Proteomes" id="UP001583186"/>
    </source>
</evidence>
<dbReference type="EC" id="6.1.1.2" evidence="3"/>
<dbReference type="Pfam" id="PF00338">
    <property type="entry name" value="Ribosomal_S10"/>
    <property type="match status" value="1"/>
</dbReference>
<proteinExistence type="inferred from homology"/>
<dbReference type="PANTHER" id="PTHR43766:SF1">
    <property type="entry name" value="TRYPTOPHAN--TRNA LIGASE, MITOCHONDRIAL"/>
    <property type="match status" value="1"/>
</dbReference>
<evidence type="ECO:0000256" key="3">
    <source>
        <dbReference type="ARBA" id="ARBA00013161"/>
    </source>
</evidence>
<dbReference type="InterPro" id="IPR001848">
    <property type="entry name" value="Ribosomal_uS10"/>
</dbReference>
<accession>A0ABR3ZFJ1</accession>
<evidence type="ECO:0000256" key="11">
    <source>
        <dbReference type="ARBA" id="ARBA00030268"/>
    </source>
</evidence>
<dbReference type="HAMAP" id="MF_00508">
    <property type="entry name" value="Ribosomal_uS10"/>
    <property type="match status" value="1"/>
</dbReference>
<dbReference type="SUPFAM" id="SSF54999">
    <property type="entry name" value="Ribosomal protein S10"/>
    <property type="match status" value="1"/>
</dbReference>
<keyword evidence="4 14" id="KW-0436">Ligase</keyword>
<dbReference type="Gene3D" id="1.10.240.10">
    <property type="entry name" value="Tyrosyl-Transfer RNA Synthetase"/>
    <property type="match status" value="1"/>
</dbReference>
<keyword evidence="7" id="KW-0648">Protein biosynthesis</keyword>
<dbReference type="PRINTS" id="PR01039">
    <property type="entry name" value="TRNASYNTHTRP"/>
</dbReference>
<keyword evidence="15" id="KW-1185">Reference proteome</keyword>
<dbReference type="Gene3D" id="3.30.70.600">
    <property type="entry name" value="Ribosomal protein S10 domain"/>
    <property type="match status" value="1"/>
</dbReference>
<feature type="region of interest" description="Disordered" evidence="12">
    <location>
        <begin position="296"/>
        <end position="320"/>
    </location>
</feature>
<comment type="caution">
    <text evidence="14">The sequence shown here is derived from an EMBL/GenBank/DDBJ whole genome shotgun (WGS) entry which is preliminary data.</text>
</comment>
<dbReference type="GO" id="GO:0004830">
    <property type="term" value="F:tryptophan-tRNA ligase activity"/>
    <property type="evidence" value="ECO:0007669"/>
    <property type="project" value="UniProtKB-EC"/>
</dbReference>
<evidence type="ECO:0000256" key="8">
    <source>
        <dbReference type="ARBA" id="ARBA00022980"/>
    </source>
</evidence>
<comment type="similarity">
    <text evidence="2">Belongs to the universal ribosomal protein uS10 family.</text>
</comment>
<dbReference type="InterPro" id="IPR036838">
    <property type="entry name" value="Ribosomal_uS10_dom_sf"/>
</dbReference>
<organism evidence="14 15">
    <name type="scientific">Sporothrix stenoceras</name>
    <dbReference type="NCBI Taxonomy" id="5173"/>
    <lineage>
        <taxon>Eukaryota</taxon>
        <taxon>Fungi</taxon>
        <taxon>Dikarya</taxon>
        <taxon>Ascomycota</taxon>
        <taxon>Pezizomycotina</taxon>
        <taxon>Sordariomycetes</taxon>
        <taxon>Sordariomycetidae</taxon>
        <taxon>Ophiostomatales</taxon>
        <taxon>Ophiostomataceae</taxon>
        <taxon>Sporothrix</taxon>
    </lineage>
</organism>
<dbReference type="Pfam" id="PF00579">
    <property type="entry name" value="tRNA-synt_1b"/>
    <property type="match status" value="1"/>
</dbReference>
<dbReference type="InterPro" id="IPR002306">
    <property type="entry name" value="Trp-tRNA-ligase"/>
</dbReference>